<reference evidence="1 2" key="1">
    <citation type="submission" date="2019-07" db="EMBL/GenBank/DDBJ databases">
        <title>Sphingomonas solaris sp. nov., isolated from a solar panel from Boston, Massachusetts.</title>
        <authorList>
            <person name="Tanner K."/>
            <person name="Pascual J."/>
            <person name="Mancuso C."/>
            <person name="Pereto J."/>
            <person name="Khalil A."/>
            <person name="Vilanova C."/>
        </authorList>
    </citation>
    <scope>NUCLEOTIDE SEQUENCE [LARGE SCALE GENOMIC DNA]</scope>
    <source>
        <strain evidence="1 2">R4DWN</strain>
    </source>
</reference>
<proteinExistence type="predicted"/>
<protein>
    <submittedName>
        <fullName evidence="1">Uncharacterized protein</fullName>
    </submittedName>
</protein>
<organism evidence="1 2">
    <name type="scientific">Alterirhizorhabdus solaris</name>
    <dbReference type="NCBI Taxonomy" id="2529389"/>
    <lineage>
        <taxon>Bacteria</taxon>
        <taxon>Pseudomonadati</taxon>
        <taxon>Pseudomonadota</taxon>
        <taxon>Alphaproteobacteria</taxon>
        <taxon>Sphingomonadales</taxon>
        <taxon>Rhizorhabdaceae</taxon>
        <taxon>Alterirhizorhabdus</taxon>
    </lineage>
</organism>
<dbReference type="RefSeq" id="WP_145155218.1">
    <property type="nucleotide sequence ID" value="NZ_VNIM01000118.1"/>
</dbReference>
<sequence length="128" mass="13498">MAYLDADALYAAAAGRTAVPPAPAALSPLEWSVVALAKNESLRSLNRPGRVSRAIGGLFGLGETSPLADPRLEALRRLAIHAWHRGFALPAAEIDRVIAAGFTEAQIEMMVVSITGIRIGADRRGRAA</sequence>
<dbReference type="EMBL" id="VNIM01000118">
    <property type="protein sequence ID" value="TVV70573.1"/>
    <property type="molecule type" value="Genomic_DNA"/>
</dbReference>
<dbReference type="Proteomes" id="UP000318681">
    <property type="component" value="Unassembled WGS sequence"/>
</dbReference>
<keyword evidence="2" id="KW-1185">Reference proteome</keyword>
<dbReference type="AlphaFoldDB" id="A0A558QTV8"/>
<gene>
    <name evidence="1" type="ORF">FOY91_18840</name>
</gene>
<dbReference type="OrthoDB" id="7449825at2"/>
<comment type="caution">
    <text evidence="1">The sequence shown here is derived from an EMBL/GenBank/DDBJ whole genome shotgun (WGS) entry which is preliminary data.</text>
</comment>
<evidence type="ECO:0000313" key="2">
    <source>
        <dbReference type="Proteomes" id="UP000318681"/>
    </source>
</evidence>
<dbReference type="SUPFAM" id="SSF69118">
    <property type="entry name" value="AhpD-like"/>
    <property type="match status" value="1"/>
</dbReference>
<evidence type="ECO:0000313" key="1">
    <source>
        <dbReference type="EMBL" id="TVV70573.1"/>
    </source>
</evidence>
<dbReference type="InterPro" id="IPR029032">
    <property type="entry name" value="AhpD-like"/>
</dbReference>
<name>A0A558QTV8_9SPHN</name>
<accession>A0A558QTV8</accession>